<keyword evidence="1" id="KW-1133">Transmembrane helix</keyword>
<gene>
    <name evidence="2" type="ORF">SIAM614_06678</name>
</gene>
<name>A0NQW1_ROSAI</name>
<keyword evidence="1" id="KW-0472">Membrane</keyword>
<keyword evidence="1" id="KW-0812">Transmembrane</keyword>
<dbReference type="AlphaFoldDB" id="A0NQW1"/>
<evidence type="ECO:0000256" key="1">
    <source>
        <dbReference type="SAM" id="Phobius"/>
    </source>
</evidence>
<dbReference type="EMBL" id="AAUW01000005">
    <property type="protein sequence ID" value="EAV44542.1"/>
    <property type="molecule type" value="Genomic_DNA"/>
</dbReference>
<evidence type="ECO:0000313" key="2">
    <source>
        <dbReference type="EMBL" id="EAV44542.1"/>
    </source>
</evidence>
<sequence length="56" mass="6456">MALFLVTFIFDIYDAIQSFEFLDRKKTILLVLNLLDMVLIANLVIMVVTNVFKSSD</sequence>
<accession>A0NQW1</accession>
<organism evidence="2 3">
    <name type="scientific">Roseibium aggregatum (strain ATCC 25650 / DSM 13394 / JCM 20685 / NBRC 16684 / NCIMB 2208 / IAM 12614 / B1)</name>
    <name type="common">Stappia aggregata</name>
    <dbReference type="NCBI Taxonomy" id="384765"/>
    <lineage>
        <taxon>Bacteria</taxon>
        <taxon>Pseudomonadati</taxon>
        <taxon>Pseudomonadota</taxon>
        <taxon>Alphaproteobacteria</taxon>
        <taxon>Hyphomicrobiales</taxon>
        <taxon>Stappiaceae</taxon>
        <taxon>Roseibium</taxon>
    </lineage>
</organism>
<reference evidence="2 3" key="1">
    <citation type="submission" date="2006-05" db="EMBL/GenBank/DDBJ databases">
        <authorList>
            <person name="King G."/>
            <person name="Ferriera S."/>
            <person name="Johnson J."/>
            <person name="Kravitz S."/>
            <person name="Beeson K."/>
            <person name="Sutton G."/>
            <person name="Rogers Y.-H."/>
            <person name="Friedman R."/>
            <person name="Frazier M."/>
            <person name="Venter J.C."/>
        </authorList>
    </citation>
    <scope>NUCLEOTIDE SEQUENCE [LARGE SCALE GENOMIC DNA]</scope>
    <source>
        <strain evidence="3">ATCC 25650 / DSM 13394 / JCM 20685 / NBRC 16684 / NCIMB 2208 / IAM 12614 / B1</strain>
    </source>
</reference>
<protein>
    <submittedName>
        <fullName evidence="2">Uncharacterized protein</fullName>
    </submittedName>
</protein>
<feature type="transmembrane region" description="Helical" evidence="1">
    <location>
        <begin position="28"/>
        <end position="52"/>
    </location>
</feature>
<dbReference type="Proteomes" id="UP000004848">
    <property type="component" value="Unassembled WGS sequence"/>
</dbReference>
<proteinExistence type="predicted"/>
<comment type="caution">
    <text evidence="2">The sequence shown here is derived from an EMBL/GenBank/DDBJ whole genome shotgun (WGS) entry which is preliminary data.</text>
</comment>
<evidence type="ECO:0000313" key="3">
    <source>
        <dbReference type="Proteomes" id="UP000004848"/>
    </source>
</evidence>